<dbReference type="STRING" id="1122213.GCA_000423365_02614"/>
<keyword evidence="1 4" id="KW-0963">Cytoplasm</keyword>
<dbReference type="RefSeq" id="WP_117395935.1">
    <property type="nucleotide sequence ID" value="NZ_CP021330.1"/>
</dbReference>
<dbReference type="InterPro" id="IPR017138">
    <property type="entry name" value="Asp_Glu_LeuTrfase"/>
</dbReference>
<comment type="similarity">
    <text evidence="4">Belongs to the R-transferase family. Bpt subfamily.</text>
</comment>
<feature type="domain" description="N-end aminoacyl transferase N-terminal" evidence="5">
    <location>
        <begin position="17"/>
        <end position="87"/>
    </location>
</feature>
<feature type="domain" description="N-end rule aminoacyl transferase C-terminal" evidence="6">
    <location>
        <begin position="107"/>
        <end position="235"/>
    </location>
</feature>
<sequence>MTEHRTAELQFYLTTDSPCPYLPNRTERKVFTHLGGRRAGEMHDLLSLHGFRRSQNIVYKPACVGCTACQSARVVIDEFEPNARQRRILRKNADLVTQDVFPAATREQYRLFRKYLNHRHAGGGMSDMSAFDYEYMIEDTPVHTVVVEYRKRSLDADNLNPLMAVALIDVLPDGLSMVYSFFDPDAHKRSLGAFMIMDQIARAKAAGLPHLYLGYWVKNSPKMAYKSEYKPLEVLTDADRWIPLED</sequence>
<gene>
    <name evidence="4" type="primary">bpt</name>
    <name evidence="7" type="ORF">MXMO3_02295</name>
</gene>
<evidence type="ECO:0000256" key="4">
    <source>
        <dbReference type="HAMAP-Rule" id="MF_00689"/>
    </source>
</evidence>
<comment type="catalytic activity">
    <reaction evidence="4">
        <text>N-terminal L-aspartyl-[protein] + L-leucyl-tRNA(Leu) = N-terminal L-leucyl-L-aspartyl-[protein] + tRNA(Leu) + H(+)</text>
        <dbReference type="Rhea" id="RHEA:50420"/>
        <dbReference type="Rhea" id="RHEA-COMP:9613"/>
        <dbReference type="Rhea" id="RHEA-COMP:9622"/>
        <dbReference type="Rhea" id="RHEA-COMP:12669"/>
        <dbReference type="Rhea" id="RHEA-COMP:12674"/>
        <dbReference type="ChEBI" id="CHEBI:15378"/>
        <dbReference type="ChEBI" id="CHEBI:64720"/>
        <dbReference type="ChEBI" id="CHEBI:78442"/>
        <dbReference type="ChEBI" id="CHEBI:78494"/>
        <dbReference type="ChEBI" id="CHEBI:133042"/>
        <dbReference type="EC" id="2.3.2.29"/>
    </reaction>
</comment>
<dbReference type="PIRSF" id="PIRSF037208">
    <property type="entry name" value="ATE_pro_prd"/>
    <property type="match status" value="1"/>
</dbReference>
<dbReference type="PANTHER" id="PTHR21367">
    <property type="entry name" value="ARGININE-TRNA-PROTEIN TRANSFERASE 1"/>
    <property type="match status" value="1"/>
</dbReference>
<dbReference type="GO" id="GO:0005737">
    <property type="term" value="C:cytoplasm"/>
    <property type="evidence" value="ECO:0007669"/>
    <property type="project" value="UniProtKB-SubCell"/>
</dbReference>
<dbReference type="KEGG" id="mmyr:MXMO3_02295"/>
<dbReference type="NCBIfam" id="NF002343">
    <property type="entry name" value="PRK01305.1-4"/>
    <property type="match status" value="1"/>
</dbReference>
<keyword evidence="8" id="KW-1185">Reference proteome</keyword>
<comment type="catalytic activity">
    <reaction evidence="4">
        <text>N-terminal L-glutamyl-[protein] + L-leucyl-tRNA(Leu) = N-terminal L-leucyl-L-glutamyl-[protein] + tRNA(Leu) + H(+)</text>
        <dbReference type="Rhea" id="RHEA:50412"/>
        <dbReference type="Rhea" id="RHEA-COMP:9613"/>
        <dbReference type="Rhea" id="RHEA-COMP:9622"/>
        <dbReference type="Rhea" id="RHEA-COMP:12664"/>
        <dbReference type="Rhea" id="RHEA-COMP:12668"/>
        <dbReference type="ChEBI" id="CHEBI:15378"/>
        <dbReference type="ChEBI" id="CHEBI:64721"/>
        <dbReference type="ChEBI" id="CHEBI:78442"/>
        <dbReference type="ChEBI" id="CHEBI:78494"/>
        <dbReference type="ChEBI" id="CHEBI:133041"/>
        <dbReference type="EC" id="2.3.2.29"/>
    </reaction>
</comment>
<evidence type="ECO:0000313" key="8">
    <source>
        <dbReference type="Proteomes" id="UP000258927"/>
    </source>
</evidence>
<dbReference type="InterPro" id="IPR007471">
    <property type="entry name" value="N-end_Aminoacyl_Trfase_N"/>
</dbReference>
<dbReference type="NCBIfam" id="NF002341">
    <property type="entry name" value="PRK01305.1-1"/>
    <property type="match status" value="1"/>
</dbReference>
<dbReference type="NCBIfam" id="NF002346">
    <property type="entry name" value="PRK01305.2-3"/>
    <property type="match status" value="1"/>
</dbReference>
<dbReference type="EC" id="2.3.2.29" evidence="4"/>
<dbReference type="Pfam" id="PF04376">
    <property type="entry name" value="ATE_N"/>
    <property type="match status" value="1"/>
</dbReference>
<dbReference type="AlphaFoldDB" id="A0A2R4MFJ0"/>
<organism evidence="7 8">
    <name type="scientific">Maritalea myrionectae</name>
    <dbReference type="NCBI Taxonomy" id="454601"/>
    <lineage>
        <taxon>Bacteria</taxon>
        <taxon>Pseudomonadati</taxon>
        <taxon>Pseudomonadota</taxon>
        <taxon>Alphaproteobacteria</taxon>
        <taxon>Hyphomicrobiales</taxon>
        <taxon>Devosiaceae</taxon>
        <taxon>Maritalea</taxon>
    </lineage>
</organism>
<evidence type="ECO:0000259" key="5">
    <source>
        <dbReference type="Pfam" id="PF04376"/>
    </source>
</evidence>
<dbReference type="Proteomes" id="UP000258927">
    <property type="component" value="Chromosome"/>
</dbReference>
<dbReference type="Pfam" id="PF04377">
    <property type="entry name" value="ATE_C"/>
    <property type="match status" value="1"/>
</dbReference>
<protein>
    <recommendedName>
        <fullName evidence="4">Aspartate/glutamate leucyltransferase</fullName>
        <ecNumber evidence="4">2.3.2.29</ecNumber>
    </recommendedName>
</protein>
<dbReference type="InterPro" id="IPR007472">
    <property type="entry name" value="N-end_Aminoacyl_Trfase_C"/>
</dbReference>
<evidence type="ECO:0000313" key="7">
    <source>
        <dbReference type="EMBL" id="AVX04808.1"/>
    </source>
</evidence>
<dbReference type="GO" id="GO:0008914">
    <property type="term" value="F:leucyl-tRNA--protein transferase activity"/>
    <property type="evidence" value="ECO:0007669"/>
    <property type="project" value="UniProtKB-UniRule"/>
</dbReference>
<dbReference type="PANTHER" id="PTHR21367:SF1">
    <property type="entry name" value="ARGINYL-TRNA--PROTEIN TRANSFERASE 1"/>
    <property type="match status" value="1"/>
</dbReference>
<dbReference type="SUPFAM" id="SSF55729">
    <property type="entry name" value="Acyl-CoA N-acyltransferases (Nat)"/>
    <property type="match status" value="1"/>
</dbReference>
<dbReference type="HAMAP" id="MF_00689">
    <property type="entry name" value="Bpt"/>
    <property type="match status" value="1"/>
</dbReference>
<proteinExistence type="inferred from homology"/>
<comment type="subcellular location">
    <subcellularLocation>
        <location evidence="4">Cytoplasm</location>
    </subcellularLocation>
</comment>
<dbReference type="GO" id="GO:0004057">
    <property type="term" value="F:arginyl-tRNA--protein transferase activity"/>
    <property type="evidence" value="ECO:0007669"/>
    <property type="project" value="InterPro"/>
</dbReference>
<dbReference type="EMBL" id="CP021330">
    <property type="protein sequence ID" value="AVX04808.1"/>
    <property type="molecule type" value="Genomic_DNA"/>
</dbReference>
<evidence type="ECO:0000256" key="3">
    <source>
        <dbReference type="ARBA" id="ARBA00023315"/>
    </source>
</evidence>
<evidence type="ECO:0000256" key="2">
    <source>
        <dbReference type="ARBA" id="ARBA00022679"/>
    </source>
</evidence>
<evidence type="ECO:0000256" key="1">
    <source>
        <dbReference type="ARBA" id="ARBA00022490"/>
    </source>
</evidence>
<dbReference type="InterPro" id="IPR030700">
    <property type="entry name" value="N-end_Aminoacyl_Trfase"/>
</dbReference>
<evidence type="ECO:0000259" key="6">
    <source>
        <dbReference type="Pfam" id="PF04377"/>
    </source>
</evidence>
<dbReference type="InterPro" id="IPR016181">
    <property type="entry name" value="Acyl_CoA_acyltransferase"/>
</dbReference>
<keyword evidence="3 4" id="KW-0012">Acyltransferase</keyword>
<comment type="function">
    <text evidence="4">Functions in the N-end rule pathway of protein degradation where it conjugates Leu from its aminoacyl-tRNA to the N-termini of proteins containing an N-terminal aspartate or glutamate.</text>
</comment>
<dbReference type="GO" id="GO:0071596">
    <property type="term" value="P:ubiquitin-dependent protein catabolic process via the N-end rule pathway"/>
    <property type="evidence" value="ECO:0007669"/>
    <property type="project" value="InterPro"/>
</dbReference>
<keyword evidence="2 4" id="KW-0808">Transferase</keyword>
<name>A0A2R4MFJ0_9HYPH</name>
<dbReference type="NCBIfam" id="NF002342">
    <property type="entry name" value="PRK01305.1-3"/>
    <property type="match status" value="1"/>
</dbReference>
<reference evidence="7 8" key="1">
    <citation type="submission" date="2017-05" db="EMBL/GenBank/DDBJ databases">
        <title>Genome Analysis of Maritalea myrionectae HL2708#5.</title>
        <authorList>
            <consortium name="Cotde Inc.-PKNU"/>
            <person name="Jang D."/>
            <person name="Oh H.-M."/>
        </authorList>
    </citation>
    <scope>NUCLEOTIDE SEQUENCE [LARGE SCALE GENOMIC DNA]</scope>
    <source>
        <strain evidence="7 8">HL2708#5</strain>
    </source>
</reference>
<accession>A0A2R4MFJ0</accession>